<sequence length="186" mass="21007">MKSAKMLAGFTLVELITTIAVLMIVSSIAYQGWNAWIERHRHQTILQEYNTLFSFARWSAASKRSLVTVCPLSDQGICVDDWKRPVSVFIDRNNDKTPDSGEILRQLDAIQKPYHIISRTAGRGYFQFNERGFAHGSLGSLVLCPDSHTNGVMSYMAVNMAGRFRIQSDEDRDRSIKLSWGATVEC</sequence>
<dbReference type="GO" id="GO:0015628">
    <property type="term" value="P:protein secretion by the type II secretion system"/>
    <property type="evidence" value="ECO:0007669"/>
    <property type="project" value="InterPro"/>
</dbReference>
<evidence type="ECO:0000313" key="14">
    <source>
        <dbReference type="Proteomes" id="UP000199445"/>
    </source>
</evidence>
<evidence type="ECO:0000256" key="10">
    <source>
        <dbReference type="ARBA" id="ARBA00030775"/>
    </source>
</evidence>
<dbReference type="InterPro" id="IPR045584">
    <property type="entry name" value="Pilin-like"/>
</dbReference>
<feature type="transmembrane region" description="Helical" evidence="11">
    <location>
        <begin position="12"/>
        <end position="33"/>
    </location>
</feature>
<evidence type="ECO:0000256" key="5">
    <source>
        <dbReference type="ARBA" id="ARBA00022519"/>
    </source>
</evidence>
<dbReference type="RefSeq" id="WP_091705938.1">
    <property type="nucleotide sequence ID" value="NZ_BMYN01000007.1"/>
</dbReference>
<dbReference type="NCBIfam" id="TIGR02532">
    <property type="entry name" value="IV_pilin_GFxxxE"/>
    <property type="match status" value="1"/>
</dbReference>
<accession>A0A1I3X329</accession>
<gene>
    <name evidence="13" type="ORF">SAMN05216429_11113</name>
</gene>
<evidence type="ECO:0000256" key="2">
    <source>
        <dbReference type="ARBA" id="ARBA00021549"/>
    </source>
</evidence>
<dbReference type="PROSITE" id="PS00409">
    <property type="entry name" value="PROKAR_NTER_METHYL"/>
    <property type="match status" value="1"/>
</dbReference>
<dbReference type="Pfam" id="PF12019">
    <property type="entry name" value="GspH"/>
    <property type="match status" value="1"/>
</dbReference>
<evidence type="ECO:0000259" key="12">
    <source>
        <dbReference type="Pfam" id="PF12019"/>
    </source>
</evidence>
<keyword evidence="4" id="KW-0488">Methylation</keyword>
<evidence type="ECO:0000256" key="3">
    <source>
        <dbReference type="ARBA" id="ARBA00022475"/>
    </source>
</evidence>
<keyword evidence="5" id="KW-0997">Cell inner membrane</keyword>
<proteinExistence type="inferred from homology"/>
<dbReference type="GO" id="GO:0005886">
    <property type="term" value="C:plasma membrane"/>
    <property type="evidence" value="ECO:0007669"/>
    <property type="project" value="UniProtKB-SubCell"/>
</dbReference>
<keyword evidence="8 11" id="KW-0472">Membrane</keyword>
<evidence type="ECO:0000256" key="9">
    <source>
        <dbReference type="ARBA" id="ARBA00025772"/>
    </source>
</evidence>
<comment type="similarity">
    <text evidence="9">Belongs to the GSP H family.</text>
</comment>
<evidence type="ECO:0000313" key="13">
    <source>
        <dbReference type="EMBL" id="SFK13960.1"/>
    </source>
</evidence>
<evidence type="ECO:0000256" key="4">
    <source>
        <dbReference type="ARBA" id="ARBA00022481"/>
    </source>
</evidence>
<dbReference type="Pfam" id="PF07963">
    <property type="entry name" value="N_methyl"/>
    <property type="match status" value="1"/>
</dbReference>
<reference evidence="13 14" key="1">
    <citation type="submission" date="2016-10" db="EMBL/GenBank/DDBJ databases">
        <authorList>
            <person name="de Groot N.N."/>
        </authorList>
    </citation>
    <scope>NUCLEOTIDE SEQUENCE [LARGE SCALE GENOMIC DNA]</scope>
    <source>
        <strain evidence="13 14">IBRC-M 10445</strain>
    </source>
</reference>
<name>A0A1I3X329_9GAMM</name>
<evidence type="ECO:0000256" key="8">
    <source>
        <dbReference type="ARBA" id="ARBA00023136"/>
    </source>
</evidence>
<dbReference type="OrthoDB" id="6886961at2"/>
<evidence type="ECO:0000256" key="7">
    <source>
        <dbReference type="ARBA" id="ARBA00022989"/>
    </source>
</evidence>
<dbReference type="GO" id="GO:0015627">
    <property type="term" value="C:type II protein secretion system complex"/>
    <property type="evidence" value="ECO:0007669"/>
    <property type="project" value="InterPro"/>
</dbReference>
<dbReference type="EMBL" id="FOSC01000011">
    <property type="protein sequence ID" value="SFK13960.1"/>
    <property type="molecule type" value="Genomic_DNA"/>
</dbReference>
<evidence type="ECO:0000256" key="1">
    <source>
        <dbReference type="ARBA" id="ARBA00004377"/>
    </source>
</evidence>
<dbReference type="Gene3D" id="3.55.40.10">
    <property type="entry name" value="minor pseudopilin epsh domain"/>
    <property type="match status" value="1"/>
</dbReference>
<keyword evidence="7 11" id="KW-1133">Transmembrane helix</keyword>
<dbReference type="SUPFAM" id="SSF54523">
    <property type="entry name" value="Pili subunits"/>
    <property type="match status" value="1"/>
</dbReference>
<organism evidence="13 14">
    <name type="scientific">Marinobacter persicus</name>
    <dbReference type="NCBI Taxonomy" id="930118"/>
    <lineage>
        <taxon>Bacteria</taxon>
        <taxon>Pseudomonadati</taxon>
        <taxon>Pseudomonadota</taxon>
        <taxon>Gammaproteobacteria</taxon>
        <taxon>Pseudomonadales</taxon>
        <taxon>Marinobacteraceae</taxon>
        <taxon>Marinobacter</taxon>
    </lineage>
</organism>
<evidence type="ECO:0000256" key="6">
    <source>
        <dbReference type="ARBA" id="ARBA00022692"/>
    </source>
</evidence>
<dbReference type="InterPro" id="IPR022346">
    <property type="entry name" value="T2SS_GspH"/>
</dbReference>
<evidence type="ECO:0000256" key="11">
    <source>
        <dbReference type="SAM" id="Phobius"/>
    </source>
</evidence>
<dbReference type="InterPro" id="IPR012902">
    <property type="entry name" value="N_methyl_site"/>
</dbReference>
<protein>
    <recommendedName>
        <fullName evidence="2">Type II secretion system protein H</fullName>
    </recommendedName>
    <alternativeName>
        <fullName evidence="10">General secretion pathway protein H</fullName>
    </alternativeName>
</protein>
<dbReference type="AlphaFoldDB" id="A0A1I3X329"/>
<dbReference type="Proteomes" id="UP000199445">
    <property type="component" value="Unassembled WGS sequence"/>
</dbReference>
<keyword evidence="14" id="KW-1185">Reference proteome</keyword>
<comment type="subcellular location">
    <subcellularLocation>
        <location evidence="1">Cell inner membrane</location>
        <topology evidence="1">Single-pass membrane protein</topology>
    </subcellularLocation>
</comment>
<keyword evidence="3" id="KW-1003">Cell membrane</keyword>
<feature type="domain" description="General secretion pathway GspH" evidence="12">
    <location>
        <begin position="48"/>
        <end position="162"/>
    </location>
</feature>
<keyword evidence="6 11" id="KW-0812">Transmembrane</keyword>